<gene>
    <name evidence="2" type="ORF">GCM10009550_22090</name>
</gene>
<sequence>MTEVILPKLALTKSCLAEYGRLPKPGNIKESSNPNPPNTGHIKVFNEPGAVHDAIPYRPYIAPCVPRLDRLPSVRIKQQTVHARSLESAAGLGSRLRARSSHGSTGWSCPA</sequence>
<name>A0ABN1QTY5_9ACTN</name>
<dbReference type="Proteomes" id="UP001500665">
    <property type="component" value="Unassembled WGS sequence"/>
</dbReference>
<reference evidence="2 3" key="1">
    <citation type="journal article" date="2019" name="Int. J. Syst. Evol. Microbiol.">
        <title>The Global Catalogue of Microorganisms (GCM) 10K type strain sequencing project: providing services to taxonomists for standard genome sequencing and annotation.</title>
        <authorList>
            <consortium name="The Broad Institute Genomics Platform"/>
            <consortium name="The Broad Institute Genome Sequencing Center for Infectious Disease"/>
            <person name="Wu L."/>
            <person name="Ma J."/>
        </authorList>
    </citation>
    <scope>NUCLEOTIDE SEQUENCE [LARGE SCALE GENOMIC DNA]</scope>
    <source>
        <strain evidence="2 3">JCM 10696</strain>
    </source>
</reference>
<accession>A0ABN1QTY5</accession>
<dbReference type="EMBL" id="BAAAHH010000006">
    <property type="protein sequence ID" value="GAA0946983.1"/>
    <property type="molecule type" value="Genomic_DNA"/>
</dbReference>
<keyword evidence="3" id="KW-1185">Reference proteome</keyword>
<protein>
    <submittedName>
        <fullName evidence="2">Uncharacterized protein</fullName>
    </submittedName>
</protein>
<feature type="region of interest" description="Disordered" evidence="1">
    <location>
        <begin position="87"/>
        <end position="111"/>
    </location>
</feature>
<organism evidence="2 3">
    <name type="scientific">Actinocorallia libanotica</name>
    <dbReference type="NCBI Taxonomy" id="46162"/>
    <lineage>
        <taxon>Bacteria</taxon>
        <taxon>Bacillati</taxon>
        <taxon>Actinomycetota</taxon>
        <taxon>Actinomycetes</taxon>
        <taxon>Streptosporangiales</taxon>
        <taxon>Thermomonosporaceae</taxon>
        <taxon>Actinocorallia</taxon>
    </lineage>
</organism>
<evidence type="ECO:0000313" key="3">
    <source>
        <dbReference type="Proteomes" id="UP001500665"/>
    </source>
</evidence>
<comment type="caution">
    <text evidence="2">The sequence shown here is derived from an EMBL/GenBank/DDBJ whole genome shotgun (WGS) entry which is preliminary data.</text>
</comment>
<proteinExistence type="predicted"/>
<feature type="compositionally biased region" description="Polar residues" evidence="1">
    <location>
        <begin position="101"/>
        <end position="111"/>
    </location>
</feature>
<evidence type="ECO:0000256" key="1">
    <source>
        <dbReference type="SAM" id="MobiDB-lite"/>
    </source>
</evidence>
<evidence type="ECO:0000313" key="2">
    <source>
        <dbReference type="EMBL" id="GAA0946983.1"/>
    </source>
</evidence>